<feature type="region of interest" description="Disordered" evidence="1">
    <location>
        <begin position="56"/>
        <end position="75"/>
    </location>
</feature>
<keyword evidence="2" id="KW-1133">Transmembrane helix</keyword>
<keyword evidence="4" id="KW-1185">Reference proteome</keyword>
<sequence>MADTGYPLRWWPGRRHQAGQVARRWHHATPVVEANDRGQARSDDRPIAEIARHVQRNTQPVTATAPGPASTQHQPWRNRRWALAALPLGLVLIAGLWWWQAPPGELSEASRLAQIADEVAGQHLYLKPLEVEAADLDQVRRYLSQLDFRPLASDAPALADLNLQGGRYCSIQGVPAAQLRLRPDASQGEASGEDVGVQTLYQARYDPEHHGPLPDRDRGEAPVRLRARGLTVLLWVEAGVVFALVRDD</sequence>
<keyword evidence="2" id="KW-0472">Membrane</keyword>
<evidence type="ECO:0000256" key="1">
    <source>
        <dbReference type="SAM" id="MobiDB-lite"/>
    </source>
</evidence>
<dbReference type="AlphaFoldDB" id="A0AAJ0U5A8"/>
<evidence type="ECO:0000313" key="3">
    <source>
        <dbReference type="EMBL" id="MBK1705540.1"/>
    </source>
</evidence>
<name>A0AAJ0U5A8_9GAMM</name>
<organism evidence="3 4">
    <name type="scientific">Halochromatium glycolicum</name>
    <dbReference type="NCBI Taxonomy" id="85075"/>
    <lineage>
        <taxon>Bacteria</taxon>
        <taxon>Pseudomonadati</taxon>
        <taxon>Pseudomonadota</taxon>
        <taxon>Gammaproteobacteria</taxon>
        <taxon>Chromatiales</taxon>
        <taxon>Chromatiaceae</taxon>
        <taxon>Halochromatium</taxon>
    </lineage>
</organism>
<evidence type="ECO:0000256" key="2">
    <source>
        <dbReference type="SAM" id="Phobius"/>
    </source>
</evidence>
<feature type="transmembrane region" description="Helical" evidence="2">
    <location>
        <begin position="81"/>
        <end position="99"/>
    </location>
</feature>
<evidence type="ECO:0000313" key="4">
    <source>
        <dbReference type="Proteomes" id="UP001296776"/>
    </source>
</evidence>
<comment type="caution">
    <text evidence="3">The sequence shown here is derived from an EMBL/GenBank/DDBJ whole genome shotgun (WGS) entry which is preliminary data.</text>
</comment>
<accession>A0AAJ0U5A8</accession>
<keyword evidence="2" id="KW-0812">Transmembrane</keyword>
<reference evidence="3" key="1">
    <citation type="submission" date="2017-08" db="EMBL/GenBank/DDBJ databases">
        <authorList>
            <person name="Imhoff J.F."/>
            <person name="Rahn T."/>
            <person name="Kuenzel S."/>
            <person name="Neulinger S.C."/>
        </authorList>
    </citation>
    <scope>NUCLEOTIDE SEQUENCE</scope>
    <source>
        <strain evidence="3">DSM 11080</strain>
    </source>
</reference>
<reference evidence="3" key="2">
    <citation type="journal article" date="2020" name="Microorganisms">
        <title>Osmotic Adaptation and Compatible Solute Biosynthesis of Phototrophic Bacteria as Revealed from Genome Analyses.</title>
        <authorList>
            <person name="Imhoff J.F."/>
            <person name="Rahn T."/>
            <person name="Kunzel S."/>
            <person name="Keller A."/>
            <person name="Neulinger S.C."/>
        </authorList>
    </citation>
    <scope>NUCLEOTIDE SEQUENCE</scope>
    <source>
        <strain evidence="3">DSM 11080</strain>
    </source>
</reference>
<dbReference type="Proteomes" id="UP001296776">
    <property type="component" value="Unassembled WGS sequence"/>
</dbReference>
<protein>
    <submittedName>
        <fullName evidence="3">Uncharacterized protein</fullName>
    </submittedName>
</protein>
<proteinExistence type="predicted"/>
<dbReference type="EMBL" id="NRSJ01000023">
    <property type="protein sequence ID" value="MBK1705540.1"/>
    <property type="molecule type" value="Genomic_DNA"/>
</dbReference>
<gene>
    <name evidence="3" type="ORF">CKO40_13505</name>
</gene>